<name>A0A0D1YSG0_9EURO</name>
<evidence type="ECO:0000256" key="3">
    <source>
        <dbReference type="ARBA" id="ARBA00023125"/>
    </source>
</evidence>
<evidence type="ECO:0000313" key="8">
    <source>
        <dbReference type="EMBL" id="KIV84384.1"/>
    </source>
</evidence>
<dbReference type="GO" id="GO:0000981">
    <property type="term" value="F:DNA-binding transcription factor activity, RNA polymerase II-specific"/>
    <property type="evidence" value="ECO:0007669"/>
    <property type="project" value="TreeGrafter"/>
</dbReference>
<feature type="compositionally biased region" description="Basic and acidic residues" evidence="6">
    <location>
        <begin position="270"/>
        <end position="280"/>
    </location>
</feature>
<feature type="compositionally biased region" description="Polar residues" evidence="6">
    <location>
        <begin position="256"/>
        <end position="267"/>
    </location>
</feature>
<feature type="compositionally biased region" description="Polar residues" evidence="6">
    <location>
        <begin position="317"/>
        <end position="330"/>
    </location>
</feature>
<dbReference type="GO" id="GO:0005634">
    <property type="term" value="C:nucleus"/>
    <property type="evidence" value="ECO:0007669"/>
    <property type="project" value="UniProtKB-SubCell"/>
</dbReference>
<protein>
    <recommendedName>
        <fullName evidence="7">PAS domain-containing protein</fullName>
    </recommendedName>
</protein>
<dbReference type="Proteomes" id="UP000053599">
    <property type="component" value="Unassembled WGS sequence"/>
</dbReference>
<feature type="region of interest" description="Disordered" evidence="6">
    <location>
        <begin position="230"/>
        <end position="359"/>
    </location>
</feature>
<dbReference type="Gene3D" id="3.30.450.20">
    <property type="entry name" value="PAS domain"/>
    <property type="match status" value="1"/>
</dbReference>
<reference evidence="8 9" key="1">
    <citation type="submission" date="2015-01" db="EMBL/GenBank/DDBJ databases">
        <title>The Genome Sequence of Exophiala sideris CBS121828.</title>
        <authorList>
            <consortium name="The Broad Institute Genomics Platform"/>
            <person name="Cuomo C."/>
            <person name="de Hoog S."/>
            <person name="Gorbushina A."/>
            <person name="Stielow B."/>
            <person name="Teixiera M."/>
            <person name="Abouelleil A."/>
            <person name="Chapman S.B."/>
            <person name="Priest M."/>
            <person name="Young S.K."/>
            <person name="Wortman J."/>
            <person name="Nusbaum C."/>
            <person name="Birren B."/>
        </authorList>
    </citation>
    <scope>NUCLEOTIDE SEQUENCE [LARGE SCALE GENOMIC DNA]</scope>
    <source>
        <strain evidence="8 9">CBS 121828</strain>
    </source>
</reference>
<keyword evidence="3" id="KW-0238">DNA-binding</keyword>
<evidence type="ECO:0000259" key="7">
    <source>
        <dbReference type="PROSITE" id="PS50112"/>
    </source>
</evidence>
<feature type="compositionally biased region" description="Acidic residues" evidence="6">
    <location>
        <begin position="236"/>
        <end position="246"/>
    </location>
</feature>
<evidence type="ECO:0000313" key="9">
    <source>
        <dbReference type="Proteomes" id="UP000053599"/>
    </source>
</evidence>
<dbReference type="AlphaFoldDB" id="A0A0D1YSG0"/>
<feature type="compositionally biased region" description="Polar residues" evidence="6">
    <location>
        <begin position="293"/>
        <end position="306"/>
    </location>
</feature>
<dbReference type="Pfam" id="PF08447">
    <property type="entry name" value="PAS_3"/>
    <property type="match status" value="1"/>
</dbReference>
<evidence type="ECO:0000256" key="2">
    <source>
        <dbReference type="ARBA" id="ARBA00023015"/>
    </source>
</evidence>
<comment type="subcellular location">
    <subcellularLocation>
        <location evidence="1">Nucleus</location>
    </subcellularLocation>
</comment>
<dbReference type="EMBL" id="KN846951">
    <property type="protein sequence ID" value="KIV84384.1"/>
    <property type="molecule type" value="Genomic_DNA"/>
</dbReference>
<evidence type="ECO:0000256" key="5">
    <source>
        <dbReference type="ARBA" id="ARBA00023242"/>
    </source>
</evidence>
<dbReference type="PANTHER" id="PTHR23043">
    <property type="entry name" value="HYPOXIA-INDUCIBLE FACTOR 1 ALPHA"/>
    <property type="match status" value="1"/>
</dbReference>
<keyword evidence="4" id="KW-0804">Transcription</keyword>
<organism evidence="8 9">
    <name type="scientific">Exophiala sideris</name>
    <dbReference type="NCBI Taxonomy" id="1016849"/>
    <lineage>
        <taxon>Eukaryota</taxon>
        <taxon>Fungi</taxon>
        <taxon>Dikarya</taxon>
        <taxon>Ascomycota</taxon>
        <taxon>Pezizomycotina</taxon>
        <taxon>Eurotiomycetes</taxon>
        <taxon>Chaetothyriomycetidae</taxon>
        <taxon>Chaetothyriales</taxon>
        <taxon>Herpotrichiellaceae</taxon>
        <taxon>Exophiala</taxon>
    </lineage>
</organism>
<dbReference type="SUPFAM" id="SSF55785">
    <property type="entry name" value="PYP-like sensor domain (PAS domain)"/>
    <property type="match status" value="1"/>
</dbReference>
<feature type="region of interest" description="Disordered" evidence="6">
    <location>
        <begin position="510"/>
        <end position="610"/>
    </location>
</feature>
<gene>
    <name evidence="8" type="ORF">PV11_00169</name>
</gene>
<keyword evidence="5" id="KW-0539">Nucleus</keyword>
<dbReference type="HOGENOM" id="CLU_027006_1_0_1"/>
<dbReference type="CDD" id="cd00130">
    <property type="entry name" value="PAS"/>
    <property type="match status" value="1"/>
</dbReference>
<dbReference type="GO" id="GO:0000977">
    <property type="term" value="F:RNA polymerase II transcription regulatory region sequence-specific DNA binding"/>
    <property type="evidence" value="ECO:0007669"/>
    <property type="project" value="TreeGrafter"/>
</dbReference>
<dbReference type="NCBIfam" id="TIGR00229">
    <property type="entry name" value="sensory_box"/>
    <property type="match status" value="1"/>
</dbReference>
<sequence>METVFITIHDLSLDARIKYCSDSIEDILGYLPNEVVGRSCWEYFHPEEIPFAREIHGRGISLDKAAVLNYCRVRHRDGSWIGCECVFTVVHDVLVASTAIYRRGPKARQRALDGAGIRRIFSSSPRDPRYHMLSYLSNKFYQEPSAHLPEPRAALFLNRFTRTSTIMYATNGVSSILDLQPNDMVGKSFYECIEANCLQDAIKCLESAKANDSIAYLRFWYRNPLQQTNGAHSEIMPDDESDEDEEGGVRLRTGLRSESSVSMTDASTPRADERGNHVDGETSGNSVHGGRSGQATAHSQTTQPDSHLQPPGAGSNVHRTSSDNSTFTEGNESDAVFDRPVNERRESSQTPPEDFEPEHVEIEAVVSCTSDGLVVILRRARPLVPHTLGATEAPYYANGLFASPWAPEPVFPQNMQDPTMAPLGAGPGAASIDDSDTGFMAAIRDVAVFAWSLTGINGSLAQYAHGHASGEAVPLGMPVWDPNAKVDEQSNDLYNGFLGSVHRQFEGMDEPAKLEKKDSESTSSEDEVVWKRTTNMPPWRRPKRRAHGDAFGDEGHDGVDGENQHGGRKKATRSYTGSGSASASSGFGSGSGPSSGSGEGSGAGSASDSV</sequence>
<dbReference type="PROSITE" id="PS50112">
    <property type="entry name" value="PAS"/>
    <property type="match status" value="1"/>
</dbReference>
<dbReference type="InterPro" id="IPR013655">
    <property type="entry name" value="PAS_fold_3"/>
</dbReference>
<feature type="compositionally biased region" description="Gly residues" evidence="6">
    <location>
        <begin position="587"/>
        <end position="603"/>
    </location>
</feature>
<dbReference type="SMART" id="SM00091">
    <property type="entry name" value="PAS"/>
    <property type="match status" value="2"/>
</dbReference>
<evidence type="ECO:0000256" key="4">
    <source>
        <dbReference type="ARBA" id="ARBA00023163"/>
    </source>
</evidence>
<dbReference type="OrthoDB" id="411251at2759"/>
<proteinExistence type="predicted"/>
<feature type="domain" description="PAS" evidence="7">
    <location>
        <begin position="1"/>
        <end position="63"/>
    </location>
</feature>
<accession>A0A0D1YSG0</accession>
<feature type="compositionally biased region" description="Basic and acidic residues" evidence="6">
    <location>
        <begin position="336"/>
        <end position="347"/>
    </location>
</feature>
<dbReference type="STRING" id="1016849.A0A0D1YSG0"/>
<feature type="compositionally biased region" description="Basic and acidic residues" evidence="6">
    <location>
        <begin position="510"/>
        <end position="520"/>
    </location>
</feature>
<evidence type="ECO:0000256" key="1">
    <source>
        <dbReference type="ARBA" id="ARBA00004123"/>
    </source>
</evidence>
<feature type="compositionally biased region" description="Low complexity" evidence="6">
    <location>
        <begin position="577"/>
        <end position="586"/>
    </location>
</feature>
<dbReference type="PANTHER" id="PTHR23043:SF17">
    <property type="entry name" value="PROTEIN SIMILAR"/>
    <property type="match status" value="1"/>
</dbReference>
<evidence type="ECO:0000256" key="6">
    <source>
        <dbReference type="SAM" id="MobiDB-lite"/>
    </source>
</evidence>
<dbReference type="InterPro" id="IPR000014">
    <property type="entry name" value="PAS"/>
</dbReference>
<feature type="compositionally biased region" description="Basic and acidic residues" evidence="6">
    <location>
        <begin position="547"/>
        <end position="565"/>
    </location>
</feature>
<keyword evidence="2" id="KW-0805">Transcription regulation</keyword>
<dbReference type="InterPro" id="IPR035965">
    <property type="entry name" value="PAS-like_dom_sf"/>
</dbReference>